<evidence type="ECO:0000256" key="1">
    <source>
        <dbReference type="SAM" id="MobiDB-lite"/>
    </source>
</evidence>
<reference evidence="3" key="1">
    <citation type="submission" date="2019-04" db="EMBL/GenBank/DDBJ databases">
        <title>Genome assembly of Zosterops borbonicus 15179.</title>
        <authorList>
            <person name="Leroy T."/>
            <person name="Anselmetti Y."/>
            <person name="Tilak M.-K."/>
            <person name="Nabholz B."/>
        </authorList>
    </citation>
    <scope>NUCLEOTIDE SEQUENCE</scope>
    <source>
        <strain evidence="3">HGM_15179</strain>
        <tissue evidence="3">Muscle</tissue>
    </source>
</reference>
<feature type="chain" id="PRO_5035471108" evidence="2">
    <location>
        <begin position="22"/>
        <end position="228"/>
    </location>
</feature>
<organism evidence="3 4">
    <name type="scientific">Zosterops borbonicus</name>
    <dbReference type="NCBI Taxonomy" id="364589"/>
    <lineage>
        <taxon>Eukaryota</taxon>
        <taxon>Metazoa</taxon>
        <taxon>Chordata</taxon>
        <taxon>Craniata</taxon>
        <taxon>Vertebrata</taxon>
        <taxon>Euteleostomi</taxon>
        <taxon>Archelosauria</taxon>
        <taxon>Archosauria</taxon>
        <taxon>Dinosauria</taxon>
        <taxon>Saurischia</taxon>
        <taxon>Theropoda</taxon>
        <taxon>Coelurosauria</taxon>
        <taxon>Aves</taxon>
        <taxon>Neognathae</taxon>
        <taxon>Neoaves</taxon>
        <taxon>Telluraves</taxon>
        <taxon>Australaves</taxon>
        <taxon>Passeriformes</taxon>
        <taxon>Sylvioidea</taxon>
        <taxon>Zosteropidae</taxon>
        <taxon>Zosterops</taxon>
    </lineage>
</organism>
<feature type="signal peptide" evidence="2">
    <location>
        <begin position="1"/>
        <end position="21"/>
    </location>
</feature>
<comment type="caution">
    <text evidence="3">The sequence shown here is derived from an EMBL/GenBank/DDBJ whole genome shotgun (WGS) entry which is preliminary data.</text>
</comment>
<accession>A0A8K1LT94</accession>
<dbReference type="OrthoDB" id="9209519at2759"/>
<proteinExistence type="predicted"/>
<sequence length="228" mass="26349">MYCPRSCFFLLTASLIATSLGSPKRSSSQCFQSVLWTELLQELEQLNKRGFSLECEEVSSEDLCFPEQMLKAVKYDNAAIVHIVHEIAEFFKRADIPFENKNTFLREMYEAHAQLKTCAPDLPTNLQESKPGHADVYPTPLCSRRAESFTGHWSEQEHKALTSKPTAPDQLNPRRNISHESTVKDCFKKMDEFVAKANDHCIWQEIHAHSREILQRIENYSFKRRATH</sequence>
<name>A0A8K1LT94_9PASS</name>
<gene>
    <name evidence="3" type="ORF">HGM15179_002276</name>
</gene>
<evidence type="ECO:0000256" key="2">
    <source>
        <dbReference type="SAM" id="SignalP"/>
    </source>
</evidence>
<keyword evidence="2" id="KW-0732">Signal</keyword>
<dbReference type="EMBL" id="SWJQ01000038">
    <property type="protein sequence ID" value="TRZ24858.1"/>
    <property type="molecule type" value="Genomic_DNA"/>
</dbReference>
<protein>
    <submittedName>
        <fullName evidence="3">Uncharacterized protein</fullName>
    </submittedName>
</protein>
<dbReference type="AlphaFoldDB" id="A0A8K1LT94"/>
<evidence type="ECO:0000313" key="3">
    <source>
        <dbReference type="EMBL" id="TRZ24858.1"/>
    </source>
</evidence>
<dbReference type="Proteomes" id="UP000796761">
    <property type="component" value="Unassembled WGS sequence"/>
</dbReference>
<evidence type="ECO:0000313" key="4">
    <source>
        <dbReference type="Proteomes" id="UP000796761"/>
    </source>
</evidence>
<feature type="region of interest" description="Disordered" evidence="1">
    <location>
        <begin position="153"/>
        <end position="177"/>
    </location>
</feature>
<keyword evidence="4" id="KW-1185">Reference proteome</keyword>